<dbReference type="HOGENOM" id="CLU_1915996_0_0_9"/>
<organism evidence="2 3">
    <name type="scientific">Subdoligranulum variabile DSM 15176</name>
    <dbReference type="NCBI Taxonomy" id="411471"/>
    <lineage>
        <taxon>Bacteria</taxon>
        <taxon>Bacillati</taxon>
        <taxon>Bacillota</taxon>
        <taxon>Clostridia</taxon>
        <taxon>Eubacteriales</taxon>
        <taxon>Oscillospiraceae</taxon>
        <taxon>Subdoligranulum</taxon>
    </lineage>
</organism>
<proteinExistence type="predicted"/>
<evidence type="ECO:0000256" key="1">
    <source>
        <dbReference type="SAM" id="Phobius"/>
    </source>
</evidence>
<name>D1PI62_9FIRM</name>
<keyword evidence="1" id="KW-1133">Transmembrane helix</keyword>
<gene>
    <name evidence="2" type="ORF">SUBVAR_04027</name>
</gene>
<dbReference type="Proteomes" id="UP000003438">
    <property type="component" value="Unassembled WGS sequence"/>
</dbReference>
<feature type="transmembrane region" description="Helical" evidence="1">
    <location>
        <begin position="12"/>
        <end position="32"/>
    </location>
</feature>
<evidence type="ECO:0000313" key="3">
    <source>
        <dbReference type="Proteomes" id="UP000003438"/>
    </source>
</evidence>
<accession>D1PI62</accession>
<dbReference type="EMBL" id="ACBY02000004">
    <property type="protein sequence ID" value="EFB77617.1"/>
    <property type="molecule type" value="Genomic_DNA"/>
</dbReference>
<feature type="transmembrane region" description="Helical" evidence="1">
    <location>
        <begin position="66"/>
        <end position="82"/>
    </location>
</feature>
<feature type="transmembrane region" description="Helical" evidence="1">
    <location>
        <begin position="102"/>
        <end position="127"/>
    </location>
</feature>
<protein>
    <submittedName>
        <fullName evidence="2">Uncharacterized protein</fullName>
    </submittedName>
</protein>
<evidence type="ECO:0000313" key="2">
    <source>
        <dbReference type="EMBL" id="EFB77617.1"/>
    </source>
</evidence>
<keyword evidence="3" id="KW-1185">Reference proteome</keyword>
<keyword evidence="1" id="KW-0812">Transmembrane</keyword>
<dbReference type="STRING" id="411471.SUBVAR_04027"/>
<dbReference type="AlphaFoldDB" id="D1PI62"/>
<reference evidence="2" key="1">
    <citation type="submission" date="2009-12" db="EMBL/GenBank/DDBJ databases">
        <authorList>
            <person name="Weinstock G."/>
            <person name="Sodergren E."/>
            <person name="Clifton S."/>
            <person name="Fulton L."/>
            <person name="Fulton B."/>
            <person name="Courtney L."/>
            <person name="Fronick C."/>
            <person name="Harrison M."/>
            <person name="Strong C."/>
            <person name="Farmer C."/>
            <person name="Delahaunty K."/>
            <person name="Markovic C."/>
            <person name="Hall O."/>
            <person name="Minx P."/>
            <person name="Tomlinson C."/>
            <person name="Mitreva M."/>
            <person name="Nelson J."/>
            <person name="Hou S."/>
            <person name="Wollam A."/>
            <person name="Pepin K.H."/>
            <person name="Johnson M."/>
            <person name="Bhonagiri V."/>
            <person name="Nash W.E."/>
            <person name="Warren W."/>
            <person name="Chinwalla A."/>
            <person name="Mardis E.R."/>
            <person name="Wilson R.K."/>
        </authorList>
    </citation>
    <scope>NUCLEOTIDE SEQUENCE [LARGE SCALE GENOMIC DNA]</scope>
    <source>
        <strain evidence="2">DSM 15176</strain>
    </source>
</reference>
<sequence>MKKLLASHNVGYKIGLLGGAIGLITAVIYTVYSTSVGHFDPVVLGLMVLGVCGAVFAALSDKRSAPLVPAILFSLAFGMYINDRVIMFEEMINKIYGMNERGAILEVVIAILVLQFVSILLSMIACFTSDRK</sequence>
<feature type="transmembrane region" description="Helical" evidence="1">
    <location>
        <begin position="38"/>
        <end position="59"/>
    </location>
</feature>
<dbReference type="RefSeq" id="WP_007045474.1">
    <property type="nucleotide sequence ID" value="NZ_GG704769.1"/>
</dbReference>
<comment type="caution">
    <text evidence="2">The sequence shown here is derived from an EMBL/GenBank/DDBJ whole genome shotgun (WGS) entry which is preliminary data.</text>
</comment>
<keyword evidence="1" id="KW-0472">Membrane</keyword>